<dbReference type="CDD" id="cd00303">
    <property type="entry name" value="retropepsin_like"/>
    <property type="match status" value="1"/>
</dbReference>
<sequence>MPRDVTWSNLKKGGVPSSGGDRTTPKNKTNPISVILDEISHDVKRSILLNIIRKRHRACCRVKCRVERHVGAVANELEAQGPELVHVVENLNEDIHRDPSISLPVSLSESSQIPSSTPSTHQESIQGEDTQPPPFQVYSRRPRPCNRQSSTPETLAFAESQEHESTSPQGSYDLDVPIAFQKGFRTYRYLLMHAGASVIFIRRDRQIEELQRTTELITQQLARLLDDKPRSDSSDPSHYNSDESGRSPIHRRRVRDDLRDVKADAPEFHGGSNTDDFIEWLNDIENLFDVKGYSDEKSYKAAVLKLKKYASLWWENMKAKRERRVASLSIDDYTREFEQLVLRSGIEEKPEQTMARYVGGLNHEIAEKLELQPYWSFGEVCKLASKIEMRAKYKKAEKATLKPFSRYNNSFQNPFYKENPPKGENPKQDKGKGPIDAPKKKCFKCQGLGHFQAECPNRRVMTLKEVEEVHVVEEGEDEMPIYDEECYFEERVKPDEGELLVIRRSLHAKEVDPNDEQREQIFHSRCTIKGKVCSLIIDSGSCTNVASTNLINKLGILTSSNPNPYKLQWLNQGSDMKVTKQALLSFSIGKSYQDQVLCDVIPMDACHMLLGRPWQYDRRVLHDGYQNTYSFVMNKKKVILEPLPSTLLQKQTEPG</sequence>
<dbReference type="GO" id="GO:0003676">
    <property type="term" value="F:nucleic acid binding"/>
    <property type="evidence" value="ECO:0007669"/>
    <property type="project" value="InterPro"/>
</dbReference>
<dbReference type="SUPFAM" id="SSF57756">
    <property type="entry name" value="Retrovirus zinc finger-like domains"/>
    <property type="match status" value="1"/>
</dbReference>
<protein>
    <recommendedName>
        <fullName evidence="3">CCHC-type domain-containing protein</fullName>
    </recommendedName>
</protein>
<feature type="region of interest" description="Disordered" evidence="2">
    <location>
        <begin position="223"/>
        <end position="254"/>
    </location>
</feature>
<keyword evidence="1" id="KW-0479">Metal-binding</keyword>
<evidence type="ECO:0000256" key="2">
    <source>
        <dbReference type="SAM" id="MobiDB-lite"/>
    </source>
</evidence>
<feature type="region of interest" description="Disordered" evidence="2">
    <location>
        <begin position="411"/>
        <end position="434"/>
    </location>
</feature>
<evidence type="ECO:0000313" key="5">
    <source>
        <dbReference type="Proteomes" id="UP001172457"/>
    </source>
</evidence>
<dbReference type="Pfam" id="PF00098">
    <property type="entry name" value="zf-CCHC"/>
    <property type="match status" value="1"/>
</dbReference>
<feature type="compositionally biased region" description="Low complexity" evidence="2">
    <location>
        <begin position="100"/>
        <end position="119"/>
    </location>
</feature>
<feature type="compositionally biased region" description="Basic and acidic residues" evidence="2">
    <location>
        <begin position="419"/>
        <end position="434"/>
    </location>
</feature>
<feature type="region of interest" description="Disordered" evidence="2">
    <location>
        <begin position="99"/>
        <end position="174"/>
    </location>
</feature>
<proteinExistence type="predicted"/>
<feature type="domain" description="CCHC-type" evidence="3">
    <location>
        <begin position="441"/>
        <end position="457"/>
    </location>
</feature>
<feature type="region of interest" description="Disordered" evidence="2">
    <location>
        <begin position="1"/>
        <end position="29"/>
    </location>
</feature>
<keyword evidence="5" id="KW-1185">Reference proteome</keyword>
<dbReference type="PROSITE" id="PS50158">
    <property type="entry name" value="ZF_CCHC"/>
    <property type="match status" value="1"/>
</dbReference>
<dbReference type="GO" id="GO:0008270">
    <property type="term" value="F:zinc ion binding"/>
    <property type="evidence" value="ECO:0007669"/>
    <property type="project" value="UniProtKB-KW"/>
</dbReference>
<evidence type="ECO:0000259" key="3">
    <source>
        <dbReference type="PROSITE" id="PS50158"/>
    </source>
</evidence>
<keyword evidence="1" id="KW-0862">Zinc</keyword>
<dbReference type="PANTHER" id="PTHR35046">
    <property type="entry name" value="ZINC KNUCKLE (CCHC-TYPE) FAMILY PROTEIN"/>
    <property type="match status" value="1"/>
</dbReference>
<dbReference type="InterPro" id="IPR001878">
    <property type="entry name" value="Znf_CCHC"/>
</dbReference>
<dbReference type="Gene3D" id="2.40.70.10">
    <property type="entry name" value="Acid Proteases"/>
    <property type="match status" value="1"/>
</dbReference>
<dbReference type="SUPFAM" id="SSF50630">
    <property type="entry name" value="Acid proteases"/>
    <property type="match status" value="1"/>
</dbReference>
<dbReference type="InterPro" id="IPR036875">
    <property type="entry name" value="Znf_CCHC_sf"/>
</dbReference>
<evidence type="ECO:0000313" key="4">
    <source>
        <dbReference type="EMBL" id="KAJ9563958.1"/>
    </source>
</evidence>
<keyword evidence="1" id="KW-0863">Zinc-finger</keyword>
<dbReference type="AlphaFoldDB" id="A0AA38TVK4"/>
<dbReference type="InterPro" id="IPR021109">
    <property type="entry name" value="Peptidase_aspartic_dom_sf"/>
</dbReference>
<dbReference type="SMART" id="SM00343">
    <property type="entry name" value="ZnF_C2HC"/>
    <property type="match status" value="1"/>
</dbReference>
<accession>A0AA38TVK4</accession>
<organism evidence="4 5">
    <name type="scientific">Centaurea solstitialis</name>
    <name type="common">yellow star-thistle</name>
    <dbReference type="NCBI Taxonomy" id="347529"/>
    <lineage>
        <taxon>Eukaryota</taxon>
        <taxon>Viridiplantae</taxon>
        <taxon>Streptophyta</taxon>
        <taxon>Embryophyta</taxon>
        <taxon>Tracheophyta</taxon>
        <taxon>Spermatophyta</taxon>
        <taxon>Magnoliopsida</taxon>
        <taxon>eudicotyledons</taxon>
        <taxon>Gunneridae</taxon>
        <taxon>Pentapetalae</taxon>
        <taxon>asterids</taxon>
        <taxon>campanulids</taxon>
        <taxon>Asterales</taxon>
        <taxon>Asteraceae</taxon>
        <taxon>Carduoideae</taxon>
        <taxon>Cardueae</taxon>
        <taxon>Centaureinae</taxon>
        <taxon>Centaurea</taxon>
    </lineage>
</organism>
<reference evidence="4" key="1">
    <citation type="submission" date="2023-03" db="EMBL/GenBank/DDBJ databases">
        <title>Chromosome-scale reference genome and RAD-based genetic map of yellow starthistle (Centaurea solstitialis) reveal putative structural variation and QTLs associated with invader traits.</title>
        <authorList>
            <person name="Reatini B."/>
            <person name="Cang F.A."/>
            <person name="Jiang Q."/>
            <person name="Mckibben M.T.W."/>
            <person name="Barker M.S."/>
            <person name="Rieseberg L.H."/>
            <person name="Dlugosch K.M."/>
        </authorList>
    </citation>
    <scope>NUCLEOTIDE SEQUENCE</scope>
    <source>
        <strain evidence="4">CAN-66</strain>
        <tissue evidence="4">Leaf</tissue>
    </source>
</reference>
<feature type="compositionally biased region" description="Basic and acidic residues" evidence="2">
    <location>
        <begin position="224"/>
        <end position="245"/>
    </location>
</feature>
<feature type="compositionally biased region" description="Polar residues" evidence="2">
    <location>
        <begin position="120"/>
        <end position="129"/>
    </location>
</feature>
<dbReference type="PANTHER" id="PTHR35046:SF21">
    <property type="entry name" value="RETROTRANSPOSON GAG DOMAIN-CONTAINING PROTEIN-RELATED"/>
    <property type="match status" value="1"/>
</dbReference>
<dbReference type="Gene3D" id="4.10.60.10">
    <property type="entry name" value="Zinc finger, CCHC-type"/>
    <property type="match status" value="1"/>
</dbReference>
<comment type="caution">
    <text evidence="4">The sequence shown here is derived from an EMBL/GenBank/DDBJ whole genome shotgun (WGS) entry which is preliminary data.</text>
</comment>
<dbReference type="EMBL" id="JARYMX010000002">
    <property type="protein sequence ID" value="KAJ9563958.1"/>
    <property type="molecule type" value="Genomic_DNA"/>
</dbReference>
<evidence type="ECO:0000256" key="1">
    <source>
        <dbReference type="PROSITE-ProRule" id="PRU00047"/>
    </source>
</evidence>
<name>A0AA38TVK4_9ASTR</name>
<gene>
    <name evidence="4" type="ORF">OSB04_009118</name>
</gene>
<dbReference type="Proteomes" id="UP001172457">
    <property type="component" value="Chromosome 2"/>
</dbReference>